<evidence type="ECO:0008006" key="3">
    <source>
        <dbReference type="Google" id="ProtNLM"/>
    </source>
</evidence>
<dbReference type="SUPFAM" id="SSF52540">
    <property type="entry name" value="P-loop containing nucleoside triphosphate hydrolases"/>
    <property type="match status" value="1"/>
</dbReference>
<dbReference type="Proteomes" id="UP000324015">
    <property type="component" value="Chromosome"/>
</dbReference>
<proteinExistence type="predicted"/>
<dbReference type="EMBL" id="CP029191">
    <property type="protein sequence ID" value="QES45512.1"/>
    <property type="molecule type" value="Genomic_DNA"/>
</dbReference>
<sequence length="701" mass="75858">MRDVQGLDTGGSLPAEPSGFVGRAREVEAVRAQLASRRMVTLRGPGGVGKTRIARRVAARAGRAHGSRWVDLASVCEGPLVGQAVITALGLQDQTGRSSVAVLTECLAEQDVLLVLDTCEHLADECAALAGALLSALPGLRILATSRTSLGVREESVVPVGPMSTGPDGDALALLTARVEQAGNAAGEPSPNRVPAQDEPDELVRLCDALEGIPLAIELAAPLLRSVSARQLNRQLAERLDLLSPDTPSDTDLTAVRPRHAGLRTSIGWSHEWCTPNERLLWARLSVFPGSFTMTAMEFVCTIKPLFGYDLTDTLASLVNKSVVLREGPPGARRYRMLDTVREYGAEWLERCGGQDELRLRHRDFYRHLALTGGESWLGPGQPEVYRQAAAEHANLRAALRHCLRTDTSAALHMAADLFYFWIACGNLREGRHFLDAALALDPRHEPGRARALWVCAVVSSCQGEHQVALERATEALELATRTDDAAAQAWATYAQGLALTLQGDTDPALERFALALPLAETAGEEIAALLCMASHSYLLVALGEHDRARALAERVIARAAPTEDIWARSFGHYVIGTLDTVRGEPGRAIPALRTALAAKWLLNDAYGIGITLDTLALAAVDDGQAEWAAWLLGLGDQVWRRVGVPQLGAPDMVERRRTCERRTRDALPPAAYERHHRAGFTLDTSTAEVPVQLRRPYLLA</sequence>
<dbReference type="SUPFAM" id="SSF48452">
    <property type="entry name" value="TPR-like"/>
    <property type="match status" value="2"/>
</dbReference>
<organism evidence="1 2">
    <name type="scientific">Streptomyces venezuelae</name>
    <dbReference type="NCBI Taxonomy" id="54571"/>
    <lineage>
        <taxon>Bacteria</taxon>
        <taxon>Bacillati</taxon>
        <taxon>Actinomycetota</taxon>
        <taxon>Actinomycetes</taxon>
        <taxon>Kitasatosporales</taxon>
        <taxon>Streptomycetaceae</taxon>
        <taxon>Streptomyces</taxon>
    </lineage>
</organism>
<dbReference type="PANTHER" id="PTHR47691">
    <property type="entry name" value="REGULATOR-RELATED"/>
    <property type="match status" value="1"/>
</dbReference>
<dbReference type="InterPro" id="IPR011990">
    <property type="entry name" value="TPR-like_helical_dom_sf"/>
</dbReference>
<gene>
    <name evidence="1" type="ORF">DEJ49_35025</name>
</gene>
<dbReference type="AlphaFoldDB" id="A0A5P2CRH5"/>
<evidence type="ECO:0000313" key="1">
    <source>
        <dbReference type="EMBL" id="QES45512.1"/>
    </source>
</evidence>
<name>A0A5P2CRH5_STRVZ</name>
<protein>
    <recommendedName>
        <fullName evidence="3">LuxR family transcriptional regulator</fullName>
    </recommendedName>
</protein>
<accession>A0A5P2CRH5</accession>
<dbReference type="InterPro" id="IPR027417">
    <property type="entry name" value="P-loop_NTPase"/>
</dbReference>
<dbReference type="PANTHER" id="PTHR47691:SF3">
    <property type="entry name" value="HTH-TYPE TRANSCRIPTIONAL REGULATOR RV0890C-RELATED"/>
    <property type="match status" value="1"/>
</dbReference>
<dbReference type="Gene3D" id="3.40.50.300">
    <property type="entry name" value="P-loop containing nucleotide triphosphate hydrolases"/>
    <property type="match status" value="1"/>
</dbReference>
<dbReference type="Pfam" id="PF13424">
    <property type="entry name" value="TPR_12"/>
    <property type="match status" value="1"/>
</dbReference>
<evidence type="ECO:0000313" key="2">
    <source>
        <dbReference type="Proteomes" id="UP000324015"/>
    </source>
</evidence>
<dbReference type="PRINTS" id="PR00364">
    <property type="entry name" value="DISEASERSIST"/>
</dbReference>
<dbReference type="Gene3D" id="1.25.40.10">
    <property type="entry name" value="Tetratricopeptide repeat domain"/>
    <property type="match status" value="1"/>
</dbReference>
<reference evidence="1 2" key="1">
    <citation type="submission" date="2018-05" db="EMBL/GenBank/DDBJ databases">
        <title>Streptomyces venezuelae.</title>
        <authorList>
            <person name="Kim W."/>
            <person name="Lee N."/>
            <person name="Cho B.-K."/>
        </authorList>
    </citation>
    <scope>NUCLEOTIDE SEQUENCE [LARGE SCALE GENOMIC DNA]</scope>
    <source>
        <strain evidence="1 2">ATCC 14585</strain>
    </source>
</reference>